<accession>A0A934QPU8</accession>
<evidence type="ECO:0000313" key="1">
    <source>
        <dbReference type="EMBL" id="MBK1785992.1"/>
    </source>
</evidence>
<gene>
    <name evidence="1" type="ORF">JHE00_16805</name>
</gene>
<dbReference type="Proteomes" id="UP000635245">
    <property type="component" value="Unassembled WGS sequence"/>
</dbReference>
<name>A0A934QPU8_9PSEU</name>
<dbReference type="RefSeq" id="WP_200318984.1">
    <property type="nucleotide sequence ID" value="NZ_JAENJH010000003.1"/>
</dbReference>
<organism evidence="1 2">
    <name type="scientific">Prauserella cavernicola</name>
    <dbReference type="NCBI Taxonomy" id="2800127"/>
    <lineage>
        <taxon>Bacteria</taxon>
        <taxon>Bacillati</taxon>
        <taxon>Actinomycetota</taxon>
        <taxon>Actinomycetes</taxon>
        <taxon>Pseudonocardiales</taxon>
        <taxon>Pseudonocardiaceae</taxon>
        <taxon>Prauserella</taxon>
    </lineage>
</organism>
<sequence>MARATSEVGLAPQDAFSVLPTTLRDDLLNAFNEIVNNYREHRWEPSELNGGKLCEAVYTICKGWLEGGAYPPRAVKPSRFPNKCWEMESAYQQVPNSRSARILIPRMMIGLYDVRNNRGVGHAGADVDPNHMDATVVLYTAKWLVAELVRLLHTLTTDEATAVVDGLIQREVAWIWAHEDKKRILRKGLTWKQQTLLLLLTESGDVNEGDVFRWLEHPGLPSFRKDVLKQLHKSRLVEYDVTARTVRLLPPGVTAAEALLPSD</sequence>
<keyword evidence="2" id="KW-1185">Reference proteome</keyword>
<evidence type="ECO:0000313" key="2">
    <source>
        <dbReference type="Proteomes" id="UP000635245"/>
    </source>
</evidence>
<reference evidence="1" key="1">
    <citation type="submission" date="2020-12" db="EMBL/GenBank/DDBJ databases">
        <title>Prauserella sp. ASG 168, a novel actinomycete isolated from cave rock.</title>
        <authorList>
            <person name="Suriyachadkun C."/>
        </authorList>
    </citation>
    <scope>NUCLEOTIDE SEQUENCE</scope>
    <source>
        <strain evidence="1">ASG 168</strain>
    </source>
</reference>
<protein>
    <submittedName>
        <fullName evidence="1">Uncharacterized protein</fullName>
    </submittedName>
</protein>
<dbReference type="EMBL" id="JAENJH010000003">
    <property type="protein sequence ID" value="MBK1785992.1"/>
    <property type="molecule type" value="Genomic_DNA"/>
</dbReference>
<comment type="caution">
    <text evidence="1">The sequence shown here is derived from an EMBL/GenBank/DDBJ whole genome shotgun (WGS) entry which is preliminary data.</text>
</comment>
<dbReference type="AlphaFoldDB" id="A0A934QPU8"/>
<proteinExistence type="predicted"/>